<dbReference type="Pfam" id="PF13513">
    <property type="entry name" value="HEAT_EZ"/>
    <property type="match status" value="1"/>
</dbReference>
<dbReference type="InterPro" id="IPR040122">
    <property type="entry name" value="Importin_beta"/>
</dbReference>
<dbReference type="InterPro" id="IPR041389">
    <property type="entry name" value="Importin_rep_6"/>
</dbReference>
<dbReference type="Pfam" id="PF18816">
    <property type="entry name" value="Importin_rep_5"/>
    <property type="match status" value="1"/>
</dbReference>
<dbReference type="InterPro" id="IPR016024">
    <property type="entry name" value="ARM-type_fold"/>
</dbReference>
<dbReference type="InterPro" id="IPR057672">
    <property type="entry name" value="TPR_IPO4/5"/>
</dbReference>
<keyword evidence="3" id="KW-0813">Transport</keyword>
<keyword evidence="7" id="KW-0539">Nucleus</keyword>
<dbReference type="GeneID" id="107220820"/>
<evidence type="ECO:0000256" key="6">
    <source>
        <dbReference type="ARBA" id="ARBA00022927"/>
    </source>
</evidence>
<evidence type="ECO:0000256" key="5">
    <source>
        <dbReference type="ARBA" id="ARBA00022737"/>
    </source>
</evidence>
<feature type="domain" description="Importin subunit beta-1/Transportin-1-like TPR repeats" evidence="8">
    <location>
        <begin position="508"/>
        <end position="652"/>
    </location>
</feature>
<organism evidence="11">
    <name type="scientific">Neodiprion lecontei</name>
    <name type="common">Redheaded pine sawfly</name>
    <dbReference type="NCBI Taxonomy" id="441921"/>
    <lineage>
        <taxon>Eukaryota</taxon>
        <taxon>Metazoa</taxon>
        <taxon>Ecdysozoa</taxon>
        <taxon>Arthropoda</taxon>
        <taxon>Hexapoda</taxon>
        <taxon>Insecta</taxon>
        <taxon>Pterygota</taxon>
        <taxon>Neoptera</taxon>
        <taxon>Endopterygota</taxon>
        <taxon>Hymenoptera</taxon>
        <taxon>Tenthredinoidea</taxon>
        <taxon>Diprionidae</taxon>
        <taxon>Diprioninae</taxon>
        <taxon>Neodiprion</taxon>
    </lineage>
</organism>
<keyword evidence="10" id="KW-1185">Reference proteome</keyword>
<accession>A0A6J0BK45</accession>
<dbReference type="Pfam" id="PF25780">
    <property type="entry name" value="TPR_IPO5"/>
    <property type="match status" value="1"/>
</dbReference>
<dbReference type="SUPFAM" id="SSF48371">
    <property type="entry name" value="ARM repeat"/>
    <property type="match status" value="1"/>
</dbReference>
<evidence type="ECO:0000313" key="11">
    <source>
        <dbReference type="RefSeq" id="XP_015515054.1"/>
    </source>
</evidence>
<dbReference type="PANTHER" id="PTHR10527">
    <property type="entry name" value="IMPORTIN BETA"/>
    <property type="match status" value="1"/>
</dbReference>
<keyword evidence="5" id="KW-0677">Repeat</keyword>
<evidence type="ECO:0000256" key="1">
    <source>
        <dbReference type="ARBA" id="ARBA00004123"/>
    </source>
</evidence>
<dbReference type="Pfam" id="PF18808">
    <property type="entry name" value="Importin_rep_4"/>
    <property type="match status" value="1"/>
</dbReference>
<dbReference type="Pfam" id="PF18829">
    <property type="entry name" value="Importin_rep_6"/>
    <property type="match status" value="1"/>
</dbReference>
<dbReference type="InterPro" id="IPR058584">
    <property type="entry name" value="IMB1_TNPO1-like_TPR"/>
</dbReference>
<dbReference type="GO" id="GO:0005737">
    <property type="term" value="C:cytoplasm"/>
    <property type="evidence" value="ECO:0007669"/>
    <property type="project" value="UniProtKB-SubCell"/>
</dbReference>
<dbReference type="Pfam" id="PF25574">
    <property type="entry name" value="TPR_IMB1"/>
    <property type="match status" value="1"/>
</dbReference>
<sequence length="1116" mass="125231">MTIDSEVLAQRFIRSAVTMAADLEQFQQLLNTLLSTDNDVRTQAEEAYNSLPVENKVTFLLGSICNATLAEEMRAMAAVLLRRLFSSEFMDFYPKIPPEAQIQLKERILLSVQTEQADTIRRKVCEVAAEVARNLIDDDGNNQWPEFLQFLFQCANGPVPALKESALRMFTSVPGVFGNQQAHYLDLIKQMLQQSVLDATNYEVRFQAVRAIGAFIMLHEKETNIQKHFSELLPAVVQVMAQSVEKQDDEFLIKVLIDLAESTPKFLRPQLENIMEMCMKIFSNEEMGDSWRQLALEVLVTLAETAPAMVRKVGGKYIAALVPLVLKMMTDLEEDEEWSFSDEIIEEDNDSNNVVAESALDRLACGLGGKTMLPQIVQNIPTMLSNTDWKYRHAALMAISAVGEGCHKQMETILPQIMDGVIQYLQDPHPRVRYAACNAVGQMSTDFAPIVEKKFHDKIIPGLLMVLDDNENPRVQAHAGAALVNFSEDCPKNIMTPYLDVIMAKLESILTAKFQELVEKGTKLVLEQVVTTIASVADTCEEQFVAYYDRLMPCLKYIIQNANQQEHKMLRGKTIECVSLIGLAVGPEKFITDASEVMDMLLKTHSEGELPDDDPQTSYLISAWARICKILGKQFEQYLPLVMGPVLRTAAMKPEVALLDNEDMEGVEGDLDWQFVSLGEQQNFGIKTAGLEDKASACEMLVCYARELKDGFADYAEEVVRLMVPMLKFYFHDGVRTAAAESLPCLLDCAKIKGPQYLEGMWAYICPELLKAIDTEPESEVLLELLFSLAKCIETLGAGCLGTQQMAELLRILDKLLNEHFDRAVARLEKRKDEDYDEMVEEQLADEDNEDIYTLSKIADILHALFTTHKSSFFPYFDQICGHFVNLLAPERSWPDHQWALCVFDDVIEFGGSDCAKYQEYFLRPMIQYVSDKSAEVRQAAAYGCGVLGQYGGEAFAQACAEALPRLMEVINDPESRSPENVNPTENAISAVTKILKYNSKAINVDDMLPHWLSWLPVVEDEDEAPHVYGYLCDLIESNHPVVLGPNNANLPRLISFFAEALFKDAVPAENPVMARILSIVRQIQNNETMFQACISALTTDQQQALHEALSGQPAN</sequence>
<evidence type="ECO:0000313" key="10">
    <source>
        <dbReference type="Proteomes" id="UP000829291"/>
    </source>
</evidence>
<dbReference type="CTD" id="40581"/>
<dbReference type="RefSeq" id="XP_015515054.1">
    <property type="nucleotide sequence ID" value="XM_015659568.2"/>
</dbReference>
<feature type="domain" description="IPO4/5-like TPR repeats" evidence="9">
    <location>
        <begin position="117"/>
        <end position="277"/>
    </location>
</feature>
<evidence type="ECO:0000259" key="9">
    <source>
        <dbReference type="Pfam" id="PF25780"/>
    </source>
</evidence>
<dbReference type="InterPro" id="IPR041653">
    <property type="entry name" value="Importin_rep_4"/>
</dbReference>
<evidence type="ECO:0000259" key="8">
    <source>
        <dbReference type="Pfam" id="PF25574"/>
    </source>
</evidence>
<comment type="subcellular location">
    <subcellularLocation>
        <location evidence="2">Cytoplasm</location>
    </subcellularLocation>
    <subcellularLocation>
        <location evidence="1">Nucleus</location>
    </subcellularLocation>
</comment>
<dbReference type="InParanoid" id="A0A6J0BK45"/>
<dbReference type="Proteomes" id="UP000829291">
    <property type="component" value="Chromosome 5"/>
</dbReference>
<evidence type="ECO:0000256" key="2">
    <source>
        <dbReference type="ARBA" id="ARBA00004496"/>
    </source>
</evidence>
<evidence type="ECO:0000256" key="3">
    <source>
        <dbReference type="ARBA" id="ARBA00022448"/>
    </source>
</evidence>
<keyword evidence="6" id="KW-0653">Protein transport</keyword>
<gene>
    <name evidence="11" type="primary">LOC107220820</name>
</gene>
<keyword evidence="4" id="KW-0963">Cytoplasm</keyword>
<protein>
    <submittedName>
        <fullName evidence="11">Importin-5</fullName>
    </submittedName>
</protein>
<evidence type="ECO:0000256" key="4">
    <source>
        <dbReference type="ARBA" id="ARBA00022490"/>
    </source>
</evidence>
<dbReference type="Gene3D" id="1.25.10.10">
    <property type="entry name" value="Leucine-rich Repeat Variant"/>
    <property type="match status" value="1"/>
</dbReference>
<dbReference type="InterPro" id="IPR040928">
    <property type="entry name" value="Importin_rep_5"/>
</dbReference>
<name>A0A6J0BK45_NEOLC</name>
<dbReference type="InterPro" id="IPR011989">
    <property type="entry name" value="ARM-like"/>
</dbReference>
<dbReference type="AlphaFoldDB" id="A0A6J0BK45"/>
<evidence type="ECO:0000256" key="7">
    <source>
        <dbReference type="ARBA" id="ARBA00023242"/>
    </source>
</evidence>
<dbReference type="GO" id="GO:0006606">
    <property type="term" value="P:protein import into nucleus"/>
    <property type="evidence" value="ECO:0007669"/>
    <property type="project" value="InterPro"/>
</dbReference>
<reference evidence="11" key="1">
    <citation type="submission" date="2025-08" db="UniProtKB">
        <authorList>
            <consortium name="RefSeq"/>
        </authorList>
    </citation>
    <scope>IDENTIFICATION</scope>
    <source>
        <tissue evidence="11">Thorax and Abdomen</tissue>
    </source>
</reference>
<dbReference type="OrthoDB" id="543373at2759"/>
<dbReference type="FunCoup" id="A0A6J0BK45">
    <property type="interactions" value="2436"/>
</dbReference>
<dbReference type="KEGG" id="nlo:107220820"/>
<proteinExistence type="predicted"/>
<dbReference type="GO" id="GO:0005634">
    <property type="term" value="C:nucleus"/>
    <property type="evidence" value="ECO:0007669"/>
    <property type="project" value="UniProtKB-SubCell"/>
</dbReference>